<sequence length="332" mass="37117">MKRLIAVMIGVFGLLGSVSEAADFNVQLVHPSEQKDISVGYLDIPAVKGETITYQVKVKNNEEEPIKLSVTLTNANSSTNGVIDYGFSREISQSRQAPFDITEVIHSDLKEKELRLEAGEERFINYTVSVPEPFKGVMAGGMNVKELPDDTQKGVVNLIQRTISIFLHGEKIENRKELTLDKTSVSMVNRVPVLSVTLDNANGLFIKSFDMSAKITSKENDVQVKSNPLKEESLYNIAPYTKTTLELPLNEDEMKKLEQGDYPVDITVRTEKNKWKFNSEVKIKDNLSKEIAREESLKNVKEPLDKKILVIIALGIVVVLLIVLLIKGRASK</sequence>
<evidence type="ECO:0000259" key="3">
    <source>
        <dbReference type="Pfam" id="PF06030"/>
    </source>
</evidence>
<keyword evidence="1" id="KW-1133">Transmembrane helix</keyword>
<evidence type="ECO:0000313" key="6">
    <source>
        <dbReference type="Proteomes" id="UP001147148"/>
    </source>
</evidence>
<dbReference type="Proteomes" id="UP001147148">
    <property type="component" value="Unassembled WGS sequence"/>
</dbReference>
<keyword evidence="2" id="KW-0732">Signal</keyword>
<evidence type="ECO:0000313" key="5">
    <source>
        <dbReference type="EMBL" id="MDF0479185.1"/>
    </source>
</evidence>
<feature type="chain" id="PRO_5047216617" evidence="2">
    <location>
        <begin position="22"/>
        <end position="332"/>
    </location>
</feature>
<dbReference type="Pfam" id="PF06030">
    <property type="entry name" value="WxLIP_PGBD"/>
    <property type="match status" value="1"/>
</dbReference>
<evidence type="ECO:0000256" key="1">
    <source>
        <dbReference type="SAM" id="Phobius"/>
    </source>
</evidence>
<reference evidence="5" key="1">
    <citation type="submission" date="2022-10" db="EMBL/GenBank/DDBJ databases">
        <title>Vagococcus sp. isolated from poultry meat.</title>
        <authorList>
            <person name="Johansson P."/>
            <person name="Bjorkroth J."/>
        </authorList>
    </citation>
    <scope>NUCLEOTIDE SEQUENCE</scope>
    <source>
        <strain evidence="5">PNs007</strain>
    </source>
</reference>
<feature type="signal peptide" evidence="2">
    <location>
        <begin position="1"/>
        <end position="21"/>
    </location>
</feature>
<protein>
    <submittedName>
        <fullName evidence="5">DUF916 and DUF3324 domain-containing protein</fullName>
    </submittedName>
</protein>
<accession>A0ABT5WZJ2</accession>
<dbReference type="EMBL" id="JAPDSH010000002">
    <property type="protein sequence ID" value="MDF0479185.1"/>
    <property type="molecule type" value="Genomic_DNA"/>
</dbReference>
<gene>
    <name evidence="5" type="ORF">OL233_02695</name>
</gene>
<keyword evidence="1" id="KW-0472">Membrane</keyword>
<dbReference type="Pfam" id="PF11797">
    <property type="entry name" value="WxLIP_HBD"/>
    <property type="match status" value="1"/>
</dbReference>
<dbReference type="InterPro" id="IPR010317">
    <property type="entry name" value="WxLIP_PGBD"/>
</dbReference>
<feature type="domain" description="WxL Interacting Protein peptidoglycan binding" evidence="3">
    <location>
        <begin position="24"/>
        <end position="146"/>
    </location>
</feature>
<dbReference type="RefSeq" id="WP_275470843.1">
    <property type="nucleotide sequence ID" value="NZ_JAPDSH010000002.1"/>
</dbReference>
<feature type="domain" description="WxL Interacting Protein host binding" evidence="4">
    <location>
        <begin position="154"/>
        <end position="291"/>
    </location>
</feature>
<comment type="caution">
    <text evidence="5">The sequence shown here is derived from an EMBL/GenBank/DDBJ whole genome shotgun (WGS) entry which is preliminary data.</text>
</comment>
<evidence type="ECO:0000256" key="2">
    <source>
        <dbReference type="SAM" id="SignalP"/>
    </source>
</evidence>
<keyword evidence="1" id="KW-0812">Transmembrane</keyword>
<proteinExistence type="predicted"/>
<feature type="transmembrane region" description="Helical" evidence="1">
    <location>
        <begin position="308"/>
        <end position="326"/>
    </location>
</feature>
<dbReference type="InterPro" id="IPR021759">
    <property type="entry name" value="WxLIP_HBD"/>
</dbReference>
<evidence type="ECO:0000259" key="4">
    <source>
        <dbReference type="Pfam" id="PF11797"/>
    </source>
</evidence>
<organism evidence="5 6">
    <name type="scientific">Vagococcus proximus</name>
    <dbReference type="NCBI Taxonomy" id="2991417"/>
    <lineage>
        <taxon>Bacteria</taxon>
        <taxon>Bacillati</taxon>
        <taxon>Bacillota</taxon>
        <taxon>Bacilli</taxon>
        <taxon>Lactobacillales</taxon>
        <taxon>Enterococcaceae</taxon>
        <taxon>Vagococcus</taxon>
    </lineage>
</organism>
<keyword evidence="6" id="KW-1185">Reference proteome</keyword>
<name>A0ABT5WZJ2_9ENTE</name>